<evidence type="ECO:0000313" key="2">
    <source>
        <dbReference type="EMBL" id="KAJ4393005.1"/>
    </source>
</evidence>
<dbReference type="PANTHER" id="PTHR12905">
    <property type="entry name" value="METALLOPHOSPHOESTERASE"/>
    <property type="match status" value="1"/>
</dbReference>
<evidence type="ECO:0000313" key="3">
    <source>
        <dbReference type="Proteomes" id="UP001140453"/>
    </source>
</evidence>
<dbReference type="Gene3D" id="3.60.21.10">
    <property type="match status" value="1"/>
</dbReference>
<protein>
    <recommendedName>
        <fullName evidence="1">Calcineurin-like phosphoesterase domain-containing protein</fullName>
    </recommendedName>
</protein>
<dbReference type="InterPro" id="IPR051693">
    <property type="entry name" value="UPF0046_metallophosphoest"/>
</dbReference>
<dbReference type="AlphaFoldDB" id="A0A9W8YYB3"/>
<proteinExistence type="predicted"/>
<evidence type="ECO:0000259" key="1">
    <source>
        <dbReference type="Pfam" id="PF00149"/>
    </source>
</evidence>
<dbReference type="Pfam" id="PF00149">
    <property type="entry name" value="Metallophos"/>
    <property type="match status" value="1"/>
</dbReference>
<dbReference type="EMBL" id="JAPEVB010000002">
    <property type="protein sequence ID" value="KAJ4393005.1"/>
    <property type="molecule type" value="Genomic_DNA"/>
</dbReference>
<dbReference type="SUPFAM" id="SSF56300">
    <property type="entry name" value="Metallo-dependent phosphatases"/>
    <property type="match status" value="1"/>
</dbReference>
<dbReference type="GO" id="GO:0016787">
    <property type="term" value="F:hydrolase activity"/>
    <property type="evidence" value="ECO:0007669"/>
    <property type="project" value="InterPro"/>
</dbReference>
<dbReference type="PANTHER" id="PTHR12905:SF18">
    <property type="entry name" value="ESTER HYDROLASE, PUTATIVE (AFU_ORTHOLOGUE AFUA_4G03130)-RELATED"/>
    <property type="match status" value="1"/>
</dbReference>
<dbReference type="InterPro" id="IPR004843">
    <property type="entry name" value="Calcineurin-like_PHP"/>
</dbReference>
<organism evidence="2 3">
    <name type="scientific">Gnomoniopsis smithogilvyi</name>
    <dbReference type="NCBI Taxonomy" id="1191159"/>
    <lineage>
        <taxon>Eukaryota</taxon>
        <taxon>Fungi</taxon>
        <taxon>Dikarya</taxon>
        <taxon>Ascomycota</taxon>
        <taxon>Pezizomycotina</taxon>
        <taxon>Sordariomycetes</taxon>
        <taxon>Sordariomycetidae</taxon>
        <taxon>Diaporthales</taxon>
        <taxon>Gnomoniaceae</taxon>
        <taxon>Gnomoniopsis</taxon>
    </lineage>
</organism>
<reference evidence="2" key="1">
    <citation type="submission" date="2022-10" db="EMBL/GenBank/DDBJ databases">
        <title>Tapping the CABI collections for fungal endophytes: first genome assemblies for Collariella, Neodidymelliopsis, Ascochyta clinopodiicola, Didymella pomorum, Didymosphaeria variabile, Neocosmospora piperis and Neocucurbitaria cava.</title>
        <authorList>
            <person name="Hill R."/>
        </authorList>
    </citation>
    <scope>NUCLEOTIDE SEQUENCE</scope>
    <source>
        <strain evidence="2">IMI 355082</strain>
    </source>
</reference>
<feature type="domain" description="Calcineurin-like phosphoesterase" evidence="1">
    <location>
        <begin position="74"/>
        <end position="238"/>
    </location>
</feature>
<dbReference type="InterPro" id="IPR029052">
    <property type="entry name" value="Metallo-depent_PP-like"/>
</dbReference>
<dbReference type="OrthoDB" id="630188at2759"/>
<accession>A0A9W8YYB3</accession>
<gene>
    <name evidence="2" type="ORF">N0V93_002209</name>
</gene>
<name>A0A9W8YYB3_9PEZI</name>
<sequence>MLAMFSSTRKKPLDDLLHRPRPSPWTIFWQSPVLYLAHMLYTRRQASNQVQSENTISVVCVSDTHNSQPQLPYADILIHAGDLTQSGSFPEVQNALDWIKGQPHPHKVVVAGNHDLLLDPACDDRRGGRQAAMERQKLSWGDVIYLQDSATEVVCGNGRKLRIYGSPMSCRHGNWAFQYPRSQGHEYWPGRVPDDTNILVTHGPPRAHLDLLNLGCPGLLTEVWRVRPTLHVFGHVHEGYGTEHLVFDDLQEGFERVVVARGGVWNLTRVVWAAVRAWLAGPLKTETTLVNPAMVGGLRDDQRRTAIKAAI</sequence>
<dbReference type="Proteomes" id="UP001140453">
    <property type="component" value="Unassembled WGS sequence"/>
</dbReference>
<keyword evidence="3" id="KW-1185">Reference proteome</keyword>
<dbReference type="CDD" id="cd07379">
    <property type="entry name" value="MPP_239FB"/>
    <property type="match status" value="1"/>
</dbReference>
<comment type="caution">
    <text evidence="2">The sequence shown here is derived from an EMBL/GenBank/DDBJ whole genome shotgun (WGS) entry which is preliminary data.</text>
</comment>